<evidence type="ECO:0000313" key="3">
    <source>
        <dbReference type="EMBL" id="KZE37999.1"/>
    </source>
</evidence>
<dbReference type="RefSeq" id="WP_063179069.1">
    <property type="nucleotide sequence ID" value="NZ_LQNT01000009.1"/>
</dbReference>
<dbReference type="Proteomes" id="UP000076490">
    <property type="component" value="Unassembled WGS sequence"/>
</dbReference>
<dbReference type="OrthoDB" id="2067926at2"/>
<dbReference type="Gene3D" id="1.10.3920.10">
    <property type="entry name" value="PA2201 C-terminal domain-like"/>
    <property type="match status" value="1"/>
</dbReference>
<sequence length="404" mass="47627">MEKRLRVLKERYKRLYPDEGVSKRKLRKAEKFLEVILPQDFREIASFFGGGPLGGIDHFRFDIDEMYKPDIGNDTVRFRKYRSLPVSCIVLSEIEDRLILMDTENVPSVFCIEKDNIRKLRNQQFIAQESWQTYTDFFDEQLLKEEKALAEGAASLSKDGIVRDFLRDRAYYQRFISREEESIEKFKGAIDQVIGERGEDDEGVQYGYGVVARLYRTKLVALYSAGYPLDEIKAFLPEVMDWIEKAGDERFSYDHYQNCVLLLCLAILLESDEGLVGRISKLASVYQQEDALMEFLINGRTGTEQKPVNRSFLFKEPYRHLKRVLFAENKQQSIWGLKVYLRKYWYEGHDEAAWHDRHLHKDEIYNGYWCFESAAIVKILELDDRELAGRRYYPHDLVHYSTVE</sequence>
<dbReference type="Pfam" id="PF08929">
    <property type="entry name" value="PoNi_C"/>
    <property type="match status" value="1"/>
</dbReference>
<proteinExistence type="predicted"/>
<evidence type="ECO:0000313" key="4">
    <source>
        <dbReference type="Proteomes" id="UP000076490"/>
    </source>
</evidence>
<comment type="caution">
    <text evidence="3">The sequence shown here is derived from an EMBL/GenBank/DDBJ whole genome shotgun (WGS) entry which is preliminary data.</text>
</comment>
<accession>A0A165GX07</accession>
<dbReference type="SUPFAM" id="SSF140731">
    <property type="entry name" value="PA2201 C-terminal domain-like"/>
    <property type="match status" value="1"/>
</dbReference>
<reference evidence="3 4" key="1">
    <citation type="submission" date="2016-01" db="EMBL/GenBank/DDBJ databases">
        <title>Whole genome sequencing of Bhargavaea cecembensis T14.</title>
        <authorList>
            <person name="Hong K.W."/>
        </authorList>
    </citation>
    <scope>NUCLEOTIDE SEQUENCE [LARGE SCALE GENOMIC DNA]</scope>
    <source>
        <strain evidence="3 4">T14</strain>
    </source>
</reference>
<organism evidence="3 4">
    <name type="scientific">Bhargavaea cecembensis</name>
    <dbReference type="NCBI Taxonomy" id="394098"/>
    <lineage>
        <taxon>Bacteria</taxon>
        <taxon>Bacillati</taxon>
        <taxon>Bacillota</taxon>
        <taxon>Bacilli</taxon>
        <taxon>Bacillales</taxon>
        <taxon>Caryophanaceae</taxon>
        <taxon>Bhargavaea</taxon>
    </lineage>
</organism>
<feature type="domain" description="PoNi C-terminal" evidence="2">
    <location>
        <begin position="289"/>
        <end position="397"/>
    </location>
</feature>
<dbReference type="Pfam" id="PF08928">
    <property type="entry name" value="PoNi_N"/>
    <property type="match status" value="1"/>
</dbReference>
<name>A0A165GX07_9BACL</name>
<gene>
    <name evidence="3" type="ORF">AV656_03445</name>
</gene>
<dbReference type="EMBL" id="LQNT01000009">
    <property type="protein sequence ID" value="KZE37999.1"/>
    <property type="molecule type" value="Genomic_DNA"/>
</dbReference>
<dbReference type="Gene3D" id="3.40.1580.10">
    <property type="entry name" value="SMI1/KNR4-like"/>
    <property type="match status" value="1"/>
</dbReference>
<feature type="domain" description="PoNi N-terminal" evidence="1">
    <location>
        <begin position="163"/>
        <end position="274"/>
    </location>
</feature>
<protein>
    <recommendedName>
        <fullName evidence="5">DUF1911 domain-containing protein</fullName>
    </recommendedName>
</protein>
<dbReference type="Pfam" id="PF14567">
    <property type="entry name" value="SUKH_5"/>
    <property type="match status" value="1"/>
</dbReference>
<dbReference type="AlphaFoldDB" id="A0A165GX07"/>
<evidence type="ECO:0000259" key="2">
    <source>
        <dbReference type="Pfam" id="PF08929"/>
    </source>
</evidence>
<evidence type="ECO:0000259" key="1">
    <source>
        <dbReference type="Pfam" id="PF08928"/>
    </source>
</evidence>
<dbReference type="SUPFAM" id="SSF160631">
    <property type="entry name" value="SMI1/KNR4-like"/>
    <property type="match status" value="1"/>
</dbReference>
<evidence type="ECO:0008006" key="5">
    <source>
        <dbReference type="Google" id="ProtNLM"/>
    </source>
</evidence>
<dbReference type="InterPro" id="IPR015024">
    <property type="entry name" value="PoNi_N"/>
</dbReference>
<dbReference type="InterPro" id="IPR028983">
    <property type="entry name" value="PA2201-like_C"/>
</dbReference>
<dbReference type="InterPro" id="IPR037883">
    <property type="entry name" value="Knr4/Smi1-like_sf"/>
</dbReference>
<dbReference type="InterPro" id="IPR015025">
    <property type="entry name" value="PoNi_C"/>
</dbReference>